<evidence type="ECO:0000313" key="3">
    <source>
        <dbReference type="Proteomes" id="UP000620366"/>
    </source>
</evidence>
<dbReference type="GO" id="GO:0071949">
    <property type="term" value="F:FAD binding"/>
    <property type="evidence" value="ECO:0007669"/>
    <property type="project" value="InterPro"/>
</dbReference>
<dbReference type="AlphaFoldDB" id="A0A926HUP3"/>
<keyword evidence="3" id="KW-1185">Reference proteome</keyword>
<name>A0A926HUP3_9FIRM</name>
<proteinExistence type="predicted"/>
<gene>
    <name evidence="2" type="ORF">H8695_10535</name>
</gene>
<dbReference type="GO" id="GO:0004497">
    <property type="term" value="F:monooxygenase activity"/>
    <property type="evidence" value="ECO:0007669"/>
    <property type="project" value="UniProtKB-KW"/>
</dbReference>
<sequence>MYDVIVVGAGPAGSAAAATLAARARAVLLVEKFHLPRNKSCSGILIRKTLGLVESCFGETVPGHVTCAPAENRGMVFTDDRGREYRFEQPGLNIWRSGFDHWLAGRAAARGARLIDGTAALACETGPDSVSVVMRGGGLVTERARYVLNCEGGVSALRRKLTGGRPDVVQTVQCFCEGRIELDPHYFYAYLQPELSGYDAWFNVKDGQLVLGVSAPGARGLPEYHRRFLAYMAQTHGLRIERELRREKWLMPRVRPGCPVDTGGGRILFAGETAGFLNPMGEGISAAIESGRAAAMAIDGHFDRPDRVGDAYREATRELHGYMARQWRFVARLAATFAEMGEP</sequence>
<keyword evidence="2" id="KW-0503">Monooxygenase</keyword>
<reference evidence="2" key="1">
    <citation type="submission" date="2020-08" db="EMBL/GenBank/DDBJ databases">
        <title>Genome public.</title>
        <authorList>
            <person name="Liu C."/>
            <person name="Sun Q."/>
        </authorList>
    </citation>
    <scope>NUCLEOTIDE SEQUENCE</scope>
    <source>
        <strain evidence="2">BX7</strain>
    </source>
</reference>
<dbReference type="Proteomes" id="UP000620366">
    <property type="component" value="Unassembled WGS sequence"/>
</dbReference>
<dbReference type="Gene3D" id="3.50.50.60">
    <property type="entry name" value="FAD/NAD(P)-binding domain"/>
    <property type="match status" value="1"/>
</dbReference>
<evidence type="ECO:0000313" key="2">
    <source>
        <dbReference type="EMBL" id="MBC8537124.1"/>
    </source>
</evidence>
<dbReference type="PANTHER" id="PTHR42685:SF22">
    <property type="entry name" value="CONDITIONED MEDIUM FACTOR RECEPTOR 1"/>
    <property type="match status" value="1"/>
</dbReference>
<dbReference type="EMBL" id="JACRSP010000005">
    <property type="protein sequence ID" value="MBC8537124.1"/>
    <property type="molecule type" value="Genomic_DNA"/>
</dbReference>
<dbReference type="InterPro" id="IPR002938">
    <property type="entry name" value="FAD-bd"/>
</dbReference>
<dbReference type="InterPro" id="IPR036188">
    <property type="entry name" value="FAD/NAD-bd_sf"/>
</dbReference>
<dbReference type="PRINTS" id="PR00420">
    <property type="entry name" value="RNGMNOXGNASE"/>
</dbReference>
<dbReference type="PANTHER" id="PTHR42685">
    <property type="entry name" value="GERANYLGERANYL DIPHOSPHATE REDUCTASE"/>
    <property type="match status" value="1"/>
</dbReference>
<dbReference type="SUPFAM" id="SSF51905">
    <property type="entry name" value="FAD/NAD(P)-binding domain"/>
    <property type="match status" value="1"/>
</dbReference>
<dbReference type="Pfam" id="PF01494">
    <property type="entry name" value="FAD_binding_3"/>
    <property type="match status" value="1"/>
</dbReference>
<protein>
    <submittedName>
        <fullName evidence="2">FAD-dependent monooxygenase</fullName>
    </submittedName>
</protein>
<comment type="caution">
    <text evidence="2">The sequence shown here is derived from an EMBL/GenBank/DDBJ whole genome shotgun (WGS) entry which is preliminary data.</text>
</comment>
<evidence type="ECO:0000259" key="1">
    <source>
        <dbReference type="Pfam" id="PF01494"/>
    </source>
</evidence>
<keyword evidence="2" id="KW-0560">Oxidoreductase</keyword>
<organism evidence="2 3">
    <name type="scientific">Feifania hominis</name>
    <dbReference type="NCBI Taxonomy" id="2763660"/>
    <lineage>
        <taxon>Bacteria</taxon>
        <taxon>Bacillati</taxon>
        <taxon>Bacillota</taxon>
        <taxon>Clostridia</taxon>
        <taxon>Eubacteriales</taxon>
        <taxon>Feifaniaceae</taxon>
        <taxon>Feifania</taxon>
    </lineage>
</organism>
<accession>A0A926HUP3</accession>
<dbReference type="InterPro" id="IPR050407">
    <property type="entry name" value="Geranylgeranyl_reductase"/>
</dbReference>
<dbReference type="RefSeq" id="WP_249301426.1">
    <property type="nucleotide sequence ID" value="NZ_JACRSP010000005.1"/>
</dbReference>
<feature type="domain" description="FAD-binding" evidence="1">
    <location>
        <begin position="2"/>
        <end position="161"/>
    </location>
</feature>